<keyword evidence="2" id="KW-1185">Reference proteome</keyword>
<evidence type="ECO:0000313" key="1">
    <source>
        <dbReference type="EMBL" id="PHV71350.1"/>
    </source>
</evidence>
<dbReference type="Proteomes" id="UP000224460">
    <property type="component" value="Unassembled WGS sequence"/>
</dbReference>
<gene>
    <name evidence="1" type="ORF">CS063_06565</name>
</gene>
<dbReference type="EMBL" id="PEDL01000004">
    <property type="protein sequence ID" value="PHV71350.1"/>
    <property type="molecule type" value="Genomic_DNA"/>
</dbReference>
<comment type="caution">
    <text evidence="1">The sequence shown here is derived from an EMBL/GenBank/DDBJ whole genome shotgun (WGS) entry which is preliminary data.</text>
</comment>
<protein>
    <submittedName>
        <fullName evidence="1">Radical SAM protein</fullName>
    </submittedName>
</protein>
<evidence type="ECO:0000313" key="2">
    <source>
        <dbReference type="Proteomes" id="UP000224460"/>
    </source>
</evidence>
<name>A0AC61DEP4_9FIRM</name>
<reference evidence="1" key="1">
    <citation type="submission" date="2017-10" db="EMBL/GenBank/DDBJ databases">
        <title>Genome sequence of cellulolytic Lachnospiraceae bacterium XHS1971 isolated from hotspring sediment.</title>
        <authorList>
            <person name="Vasudevan G."/>
            <person name="Joshi A.J."/>
            <person name="Hivarkar S."/>
            <person name="Lanjekar V.B."/>
            <person name="Dhakephalkar P.K."/>
            <person name="Dagar S."/>
        </authorList>
    </citation>
    <scope>NUCLEOTIDE SEQUENCE</scope>
    <source>
        <strain evidence="1">XHS1971</strain>
    </source>
</reference>
<accession>A0AC61DEP4</accession>
<proteinExistence type="predicted"/>
<organism evidence="1 2">
    <name type="scientific">Sporanaerobium hydrogeniformans</name>
    <dbReference type="NCBI Taxonomy" id="3072179"/>
    <lineage>
        <taxon>Bacteria</taxon>
        <taxon>Bacillati</taxon>
        <taxon>Bacillota</taxon>
        <taxon>Clostridia</taxon>
        <taxon>Lachnospirales</taxon>
        <taxon>Lachnospiraceae</taxon>
        <taxon>Sporanaerobium</taxon>
    </lineage>
</organism>
<sequence length="341" mass="39269">MKAELKPYYDTNRKKLAEIIPLQAPFTVYIEQTRYCNFKCFYCMHATRDIEGGAFQQLGHRIKHMDFNMFELIIKQLKEFPTGIKRIVFSGLGEPLMNPALPDMVKLAVDSGVADRVEIITNGALLTPETSDKLIKAGVTNINISIQGISAIQYEETCGVKIDFNRFVDNLKYLYDHKGNIQIYIKAIDATLKTKEAEQAFFDIFGNICDKIYIEHLIVMQKEMEELKAVVDESRNFYNEKMEDERKVCAQSFYFLQIGCDYDLFPCPNPGLPVSLSMGNLKENTLLEIWNGEKRKKLLRTMLEFNRNSIPTCDHCTTFKCISNSAENLDMDAKNLIKYFE</sequence>